<dbReference type="Proteomes" id="UP001215280">
    <property type="component" value="Unassembled WGS sequence"/>
</dbReference>
<organism evidence="1 2">
    <name type="scientific">Mycena maculata</name>
    <dbReference type="NCBI Taxonomy" id="230809"/>
    <lineage>
        <taxon>Eukaryota</taxon>
        <taxon>Fungi</taxon>
        <taxon>Dikarya</taxon>
        <taxon>Basidiomycota</taxon>
        <taxon>Agaricomycotina</taxon>
        <taxon>Agaricomycetes</taxon>
        <taxon>Agaricomycetidae</taxon>
        <taxon>Agaricales</taxon>
        <taxon>Marasmiineae</taxon>
        <taxon>Mycenaceae</taxon>
        <taxon>Mycena</taxon>
    </lineage>
</organism>
<keyword evidence="2" id="KW-1185">Reference proteome</keyword>
<name>A0AAD7NEI4_9AGAR</name>
<evidence type="ECO:0000313" key="2">
    <source>
        <dbReference type="Proteomes" id="UP001215280"/>
    </source>
</evidence>
<comment type="caution">
    <text evidence="1">The sequence shown here is derived from an EMBL/GenBank/DDBJ whole genome shotgun (WGS) entry which is preliminary data.</text>
</comment>
<accession>A0AAD7NEI4</accession>
<proteinExistence type="predicted"/>
<dbReference type="CDD" id="cd21037">
    <property type="entry name" value="MLKL_NTD"/>
    <property type="match status" value="1"/>
</dbReference>
<dbReference type="AlphaFoldDB" id="A0AAD7NEI4"/>
<evidence type="ECO:0000313" key="1">
    <source>
        <dbReference type="EMBL" id="KAJ7757339.1"/>
    </source>
</evidence>
<dbReference type="InterPro" id="IPR059179">
    <property type="entry name" value="MLKL-like_MCAfunc"/>
</dbReference>
<protein>
    <submittedName>
        <fullName evidence="1">Uncharacterized protein</fullName>
    </submittedName>
</protein>
<sequence>MEVFPDPSELVDLTSLKQSSKPPGDQLELPPSKTQTFHWWIYVPLKVRWRAGAASIYPSRRVTAASLPRECAAPGEARAIPGLRSRHHSAVENGLPQDTNLLIRYSWFSVRATVLDPMRSRNLMRPGSHPIPSAMSEPGAQTSKQELSLDPLGFYRPFASSGCDDWLPRMMSAVKMMAVAAEFIPLPYISASFSAVVLLLETVDRMKRNRGDLKELCATVTGIILILQHELSAHGQNAAIRFVGLCESFFALLQSMRESLENLLKSRRGIRGRLAAVIGATNVAQQIESFRTRVHELRSNFILLATIGTHINVADIQNNYADMNMQHAHSTSTSQAGEALILDQFRNVALGEINLLYEIPVRNALYKIKIFTARISGESQALTVAKYEDEDEAKLIPLAVYRKLHRPSSDLVWASIEGMLFKQFKDSEKYHIWRLNNFRGVLFSPVFYVDADQSQTSTIFVRREPIHLCLTMPDEKWSSSSDEVNNNLSRWYSGFYKFQPSESAIAPIIASCDYLTLRETLIRELGFKEFYRTLVAPWKGTVSIPGDSGEESFYPMAHLPIPLAIGLKGWTLGWQSKFDVTNPYPQDAPSVWNKFTFPSTSFKEGSKDLGLPLMSYIKIEPPQLGLLHDAWLSQANRWVRNYPGGCTQRWGLVDMITCSVVFDREFNHSFSPNGTVSEAHLFVCPLQFLISVRDNRYTLAPSDFSPYFWASGPAGTKLLAPDECDNLGLPRLKLSFQSWGTFWEPYHYSAIQEFHQAKGFDPESLDVTRLLRLPIAQDM</sequence>
<reference evidence="1" key="1">
    <citation type="submission" date="2023-03" db="EMBL/GenBank/DDBJ databases">
        <title>Massive genome expansion in bonnet fungi (Mycena s.s.) driven by repeated elements and novel gene families across ecological guilds.</title>
        <authorList>
            <consortium name="Lawrence Berkeley National Laboratory"/>
            <person name="Harder C.B."/>
            <person name="Miyauchi S."/>
            <person name="Viragh M."/>
            <person name="Kuo A."/>
            <person name="Thoen E."/>
            <person name="Andreopoulos B."/>
            <person name="Lu D."/>
            <person name="Skrede I."/>
            <person name="Drula E."/>
            <person name="Henrissat B."/>
            <person name="Morin E."/>
            <person name="Kohler A."/>
            <person name="Barry K."/>
            <person name="LaButti K."/>
            <person name="Morin E."/>
            <person name="Salamov A."/>
            <person name="Lipzen A."/>
            <person name="Mereny Z."/>
            <person name="Hegedus B."/>
            <person name="Baldrian P."/>
            <person name="Stursova M."/>
            <person name="Weitz H."/>
            <person name="Taylor A."/>
            <person name="Grigoriev I.V."/>
            <person name="Nagy L.G."/>
            <person name="Martin F."/>
            <person name="Kauserud H."/>
        </authorList>
    </citation>
    <scope>NUCLEOTIDE SEQUENCE</scope>
    <source>
        <strain evidence="1">CBHHK188m</strain>
    </source>
</reference>
<gene>
    <name evidence="1" type="ORF">DFH07DRAFT_772821</name>
</gene>
<dbReference type="EMBL" id="JARJLG010000058">
    <property type="protein sequence ID" value="KAJ7757339.1"/>
    <property type="molecule type" value="Genomic_DNA"/>
</dbReference>